<protein>
    <submittedName>
        <fullName evidence="6">Hsp70 family protein</fullName>
    </submittedName>
</protein>
<evidence type="ECO:0000256" key="2">
    <source>
        <dbReference type="ARBA" id="ARBA00022840"/>
    </source>
</evidence>
<keyword evidence="5" id="KW-1133">Transmembrane helix</keyword>
<feature type="compositionally biased region" description="Low complexity" evidence="4">
    <location>
        <begin position="389"/>
        <end position="439"/>
    </location>
</feature>
<dbReference type="InterPro" id="IPR043129">
    <property type="entry name" value="ATPase_NBD"/>
</dbReference>
<evidence type="ECO:0000256" key="5">
    <source>
        <dbReference type="SAM" id="Phobius"/>
    </source>
</evidence>
<keyword evidence="5" id="KW-0472">Membrane</keyword>
<dbReference type="RefSeq" id="WP_317549534.1">
    <property type="nucleotide sequence ID" value="NZ_JAWLKE010000009.1"/>
</dbReference>
<evidence type="ECO:0000256" key="3">
    <source>
        <dbReference type="ARBA" id="ARBA00023186"/>
    </source>
</evidence>
<feature type="compositionally biased region" description="Polar residues" evidence="4">
    <location>
        <begin position="362"/>
        <end position="378"/>
    </location>
</feature>
<dbReference type="SUPFAM" id="SSF53067">
    <property type="entry name" value="Actin-like ATPase domain"/>
    <property type="match status" value="1"/>
</dbReference>
<organism evidence="6 7">
    <name type="scientific">Rhodococcus cercidiphylli</name>
    <dbReference type="NCBI Taxonomy" id="489916"/>
    <lineage>
        <taxon>Bacteria</taxon>
        <taxon>Bacillati</taxon>
        <taxon>Actinomycetota</taxon>
        <taxon>Actinomycetes</taxon>
        <taxon>Mycobacteriales</taxon>
        <taxon>Nocardiaceae</taxon>
        <taxon>Rhodococcus</taxon>
    </lineage>
</organism>
<name>A0ABU4B430_9NOCA</name>
<keyword evidence="2" id="KW-0067">ATP-binding</keyword>
<feature type="region of interest" description="Disordered" evidence="4">
    <location>
        <begin position="306"/>
        <end position="328"/>
    </location>
</feature>
<dbReference type="Gene3D" id="3.30.420.40">
    <property type="match status" value="1"/>
</dbReference>
<proteinExistence type="predicted"/>
<accession>A0ABU4B430</accession>
<dbReference type="Proteomes" id="UP001185899">
    <property type="component" value="Unassembled WGS sequence"/>
</dbReference>
<evidence type="ECO:0000313" key="7">
    <source>
        <dbReference type="Proteomes" id="UP001185899"/>
    </source>
</evidence>
<keyword evidence="3" id="KW-0143">Chaperone</keyword>
<dbReference type="PANTHER" id="PTHR42749">
    <property type="entry name" value="CELL SHAPE-DETERMINING PROTEIN MREB"/>
    <property type="match status" value="1"/>
</dbReference>
<evidence type="ECO:0000256" key="1">
    <source>
        <dbReference type="ARBA" id="ARBA00022741"/>
    </source>
</evidence>
<keyword evidence="1" id="KW-0547">Nucleotide-binding</keyword>
<comment type="caution">
    <text evidence="6">The sequence shown here is derived from an EMBL/GenBank/DDBJ whole genome shotgun (WGS) entry which is preliminary data.</text>
</comment>
<dbReference type="PANTHER" id="PTHR42749:SF1">
    <property type="entry name" value="CELL SHAPE-DETERMINING PROTEIN MREB"/>
    <property type="match status" value="1"/>
</dbReference>
<dbReference type="Pfam" id="PF00012">
    <property type="entry name" value="HSP70"/>
    <property type="match status" value="1"/>
</dbReference>
<evidence type="ECO:0000256" key="4">
    <source>
        <dbReference type="SAM" id="MobiDB-lite"/>
    </source>
</evidence>
<dbReference type="InterPro" id="IPR013126">
    <property type="entry name" value="Hsp_70_fam"/>
</dbReference>
<sequence>MISDNARPGAVLEVHEPVASRPAPNGLAPDPWDAVITSVHNLATEYASADFYPVLALRESDPRTAYDQDFSDGVVLVSELGAQLGALRETRVLAGERCVALFDVGASGTSISVVDIDSGDVLASRRTDALSGDDCDRVLCDHLIATFGAAEALTVEARRRLVHDVRDGKHELALLRSVSIIGPFVGGRASLWRGNLDELIGDSVHRAVSMAVDVLDAVGAQGVHVDAIVAVGGGANMQIIRQVLFDAVSMPVYVPEKPELLAAHGAAGIARTVGLRPAPAPPEVLTDRFTAADRDSADLEVAAVAPVVSKRPRHSDTSSKRMTRANKSRHLGGALAALVAVCAAGTVVTAAARTSGDDPAPSVNTSQDSSQTARSQSVVPAADGSPADPTESSLPLETTTTQTSSPVDAPATSSSSEAPTTTDAESTTAARRTVATTSAPSDTEETTAPDRPTRDRSTAVPTTVPPATTTRPTTTRPATTTRATTTPRPTTTTRSTRTFDFPFPDFDFPRR</sequence>
<reference evidence="6 7" key="1">
    <citation type="submission" date="2023-10" db="EMBL/GenBank/DDBJ databases">
        <title>Development of a sustainable strategy for remediation of hydrocarbon-contaminated territories based on the waste exchange concept.</title>
        <authorList>
            <person name="Krivoruchko A."/>
        </authorList>
    </citation>
    <scope>NUCLEOTIDE SEQUENCE [LARGE SCALE GENOMIC DNA]</scope>
    <source>
        <strain evidence="6 7">IEGM 1322</strain>
    </source>
</reference>
<feature type="compositionally biased region" description="Low complexity" evidence="4">
    <location>
        <begin position="458"/>
        <end position="511"/>
    </location>
</feature>
<keyword evidence="7" id="KW-1185">Reference proteome</keyword>
<evidence type="ECO:0000313" key="6">
    <source>
        <dbReference type="EMBL" id="MDV6233246.1"/>
    </source>
</evidence>
<feature type="region of interest" description="Disordered" evidence="4">
    <location>
        <begin position="353"/>
        <end position="511"/>
    </location>
</feature>
<dbReference type="Gene3D" id="3.90.640.10">
    <property type="entry name" value="Actin, Chain A, domain 4"/>
    <property type="match status" value="1"/>
</dbReference>
<keyword evidence="5" id="KW-0812">Transmembrane</keyword>
<feature type="transmembrane region" description="Helical" evidence="5">
    <location>
        <begin position="331"/>
        <end position="352"/>
    </location>
</feature>
<gene>
    <name evidence="6" type="ORF">R3P95_22040</name>
</gene>
<dbReference type="EMBL" id="JAWLKE010000009">
    <property type="protein sequence ID" value="MDV6233246.1"/>
    <property type="molecule type" value="Genomic_DNA"/>
</dbReference>